<feature type="modified residue" description="4-aspartylphosphate" evidence="7">
    <location>
        <position position="295"/>
    </location>
</feature>
<dbReference type="CDD" id="cd00082">
    <property type="entry name" value="HisKA"/>
    <property type="match status" value="1"/>
</dbReference>
<dbReference type="GO" id="GO:0009927">
    <property type="term" value="F:histidine phosphotransfer kinase activity"/>
    <property type="evidence" value="ECO:0007669"/>
    <property type="project" value="TreeGrafter"/>
</dbReference>
<dbReference type="SUPFAM" id="SSF52172">
    <property type="entry name" value="CheY-like"/>
    <property type="match status" value="1"/>
</dbReference>
<dbReference type="InterPro" id="IPR036097">
    <property type="entry name" value="HisK_dim/P_sf"/>
</dbReference>
<dbReference type="PANTHER" id="PTHR43047">
    <property type="entry name" value="TWO-COMPONENT HISTIDINE PROTEIN KINASE"/>
    <property type="match status" value="1"/>
</dbReference>
<evidence type="ECO:0000256" key="6">
    <source>
        <dbReference type="ARBA" id="ARBA00023012"/>
    </source>
</evidence>
<dbReference type="SMART" id="SM00448">
    <property type="entry name" value="REC"/>
    <property type="match status" value="1"/>
</dbReference>
<keyword evidence="6" id="KW-0902">Two-component regulatory system</keyword>
<dbReference type="PROSITE" id="PS50109">
    <property type="entry name" value="HIS_KIN"/>
    <property type="match status" value="1"/>
</dbReference>
<dbReference type="InterPro" id="IPR004358">
    <property type="entry name" value="Sig_transdc_His_kin-like_C"/>
</dbReference>
<dbReference type="InterPro" id="IPR001789">
    <property type="entry name" value="Sig_transdc_resp-reg_receiver"/>
</dbReference>
<dbReference type="Gene3D" id="1.10.287.130">
    <property type="match status" value="1"/>
</dbReference>
<name>A0A176RXL0_9GAMM</name>
<feature type="domain" description="Response regulatory" evidence="9">
    <location>
        <begin position="246"/>
        <end position="362"/>
    </location>
</feature>
<dbReference type="Gene3D" id="3.30.565.10">
    <property type="entry name" value="Histidine kinase-like ATPase, C-terminal domain"/>
    <property type="match status" value="1"/>
</dbReference>
<dbReference type="PANTHER" id="PTHR43047:SF63">
    <property type="entry name" value="HISTIDINE KINASE"/>
    <property type="match status" value="1"/>
</dbReference>
<dbReference type="Pfam" id="PF02518">
    <property type="entry name" value="HATPase_c"/>
    <property type="match status" value="1"/>
</dbReference>
<accession>A0A176RXL0</accession>
<gene>
    <name evidence="10" type="ORF">THIOM_003857</name>
</gene>
<dbReference type="InterPro" id="IPR005467">
    <property type="entry name" value="His_kinase_dom"/>
</dbReference>
<evidence type="ECO:0000256" key="3">
    <source>
        <dbReference type="ARBA" id="ARBA00022553"/>
    </source>
</evidence>
<dbReference type="InterPro" id="IPR003661">
    <property type="entry name" value="HisK_dim/P_dom"/>
</dbReference>
<dbReference type="SUPFAM" id="SSF55874">
    <property type="entry name" value="ATPase domain of HSP90 chaperone/DNA topoisomerase II/histidine kinase"/>
    <property type="match status" value="1"/>
</dbReference>
<dbReference type="Proteomes" id="UP000076962">
    <property type="component" value="Unassembled WGS sequence"/>
</dbReference>
<dbReference type="InterPro" id="IPR036890">
    <property type="entry name" value="HATPase_C_sf"/>
</dbReference>
<evidence type="ECO:0000259" key="9">
    <source>
        <dbReference type="PROSITE" id="PS50110"/>
    </source>
</evidence>
<dbReference type="GO" id="GO:0005886">
    <property type="term" value="C:plasma membrane"/>
    <property type="evidence" value="ECO:0007669"/>
    <property type="project" value="TreeGrafter"/>
</dbReference>
<evidence type="ECO:0000313" key="10">
    <source>
        <dbReference type="EMBL" id="OAD20438.1"/>
    </source>
</evidence>
<dbReference type="Pfam" id="PF00512">
    <property type="entry name" value="HisKA"/>
    <property type="match status" value="1"/>
</dbReference>
<keyword evidence="5" id="KW-0418">Kinase</keyword>
<dbReference type="SMART" id="SM00388">
    <property type="entry name" value="HisKA"/>
    <property type="match status" value="1"/>
</dbReference>
<protein>
    <recommendedName>
        <fullName evidence="2">histidine kinase</fullName>
        <ecNumber evidence="2">2.7.13.3</ecNumber>
    </recommendedName>
</protein>
<dbReference type="InterPro" id="IPR003594">
    <property type="entry name" value="HATPase_dom"/>
</dbReference>
<evidence type="ECO:0000256" key="2">
    <source>
        <dbReference type="ARBA" id="ARBA00012438"/>
    </source>
</evidence>
<comment type="caution">
    <text evidence="10">The sequence shown here is derived from an EMBL/GenBank/DDBJ whole genome shotgun (WGS) entry which is preliminary data.</text>
</comment>
<evidence type="ECO:0000313" key="11">
    <source>
        <dbReference type="Proteomes" id="UP000076962"/>
    </source>
</evidence>
<feature type="domain" description="Histidine kinase" evidence="8">
    <location>
        <begin position="1"/>
        <end position="221"/>
    </location>
</feature>
<evidence type="ECO:0000256" key="5">
    <source>
        <dbReference type="ARBA" id="ARBA00022777"/>
    </source>
</evidence>
<dbReference type="EC" id="2.7.13.3" evidence="2"/>
<dbReference type="PRINTS" id="PR00344">
    <property type="entry name" value="BCTRLSENSOR"/>
</dbReference>
<comment type="catalytic activity">
    <reaction evidence="1">
        <text>ATP + protein L-histidine = ADP + protein N-phospho-L-histidine.</text>
        <dbReference type="EC" id="2.7.13.3"/>
    </reaction>
</comment>
<evidence type="ECO:0000256" key="1">
    <source>
        <dbReference type="ARBA" id="ARBA00000085"/>
    </source>
</evidence>
<dbReference type="InterPro" id="IPR011006">
    <property type="entry name" value="CheY-like_superfamily"/>
</dbReference>
<dbReference type="SMART" id="SM00387">
    <property type="entry name" value="HATPase_c"/>
    <property type="match status" value="1"/>
</dbReference>
<evidence type="ECO:0000256" key="7">
    <source>
        <dbReference type="PROSITE-ProRule" id="PRU00169"/>
    </source>
</evidence>
<evidence type="ECO:0000256" key="4">
    <source>
        <dbReference type="ARBA" id="ARBA00022679"/>
    </source>
</evidence>
<keyword evidence="4" id="KW-0808">Transferase</keyword>
<dbReference type="PROSITE" id="PS50110">
    <property type="entry name" value="RESPONSE_REGULATORY"/>
    <property type="match status" value="1"/>
</dbReference>
<dbReference type="Pfam" id="PF00072">
    <property type="entry name" value="Response_reg"/>
    <property type="match status" value="1"/>
</dbReference>
<sequence>MSHELRTPLNGILGLSEILQEGIYGFLNPQQTKSIRTIEESGRHLLSLINDILDLAKIEAAQIKLEIIPVSTEGICNACLRLIRQLALKKRIKISENYDSEVTIIRADKRYIKQILINLLSNAVKFTPKGGKINLEVRGNAEQGMVEFIVSDTGIGIAEKDIAYLFKPFVQLDGGLNRAHEGTGLGLSLVYRLTEMHGGSISVESELGKGSRFIVSLPWQEAVMDTLPTADALLRRPVEVASSAARILLVDDNLTILNTLSDYLEAKGYQVIMALDGVQAIEKAIEENPDIILMDMQMPHLDGLEATRRIRADPRIAATPIIALTALAMPGDRERCLEAGVNDYLSKPVSFKKLIAAIEALL</sequence>
<dbReference type="SUPFAM" id="SSF47384">
    <property type="entry name" value="Homodimeric domain of signal transducing histidine kinase"/>
    <property type="match status" value="1"/>
</dbReference>
<dbReference type="FunFam" id="3.30.565.10:FF:000010">
    <property type="entry name" value="Sensor histidine kinase RcsC"/>
    <property type="match status" value="1"/>
</dbReference>
<dbReference type="Gene3D" id="3.40.50.2300">
    <property type="match status" value="1"/>
</dbReference>
<dbReference type="EMBL" id="LUTY01002376">
    <property type="protein sequence ID" value="OAD20438.1"/>
    <property type="molecule type" value="Genomic_DNA"/>
</dbReference>
<dbReference type="GO" id="GO:0000155">
    <property type="term" value="F:phosphorelay sensor kinase activity"/>
    <property type="evidence" value="ECO:0007669"/>
    <property type="project" value="InterPro"/>
</dbReference>
<dbReference type="CDD" id="cd16922">
    <property type="entry name" value="HATPase_EvgS-ArcB-TorS-like"/>
    <property type="match status" value="1"/>
</dbReference>
<proteinExistence type="predicted"/>
<organism evidence="10 11">
    <name type="scientific">Candidatus Thiomargarita nelsonii</name>
    <dbReference type="NCBI Taxonomy" id="1003181"/>
    <lineage>
        <taxon>Bacteria</taxon>
        <taxon>Pseudomonadati</taxon>
        <taxon>Pseudomonadota</taxon>
        <taxon>Gammaproteobacteria</taxon>
        <taxon>Thiotrichales</taxon>
        <taxon>Thiotrichaceae</taxon>
        <taxon>Thiomargarita</taxon>
    </lineage>
</organism>
<evidence type="ECO:0000259" key="8">
    <source>
        <dbReference type="PROSITE" id="PS50109"/>
    </source>
</evidence>
<dbReference type="AlphaFoldDB" id="A0A176RXL0"/>
<keyword evidence="11" id="KW-1185">Reference proteome</keyword>
<reference evidence="10 11" key="1">
    <citation type="submission" date="2016-05" db="EMBL/GenBank/DDBJ databases">
        <title>Single-cell genome of chain-forming Candidatus Thiomargarita nelsonii and comparison to other large sulfur-oxidizing bacteria.</title>
        <authorList>
            <person name="Winkel M."/>
            <person name="Salman V."/>
            <person name="Woyke T."/>
            <person name="Schulz-Vogt H."/>
            <person name="Richter M."/>
            <person name="Flood B."/>
            <person name="Bailey J."/>
            <person name="Amann R."/>
            <person name="Mussmann M."/>
        </authorList>
    </citation>
    <scope>NUCLEOTIDE SEQUENCE [LARGE SCALE GENOMIC DNA]</scope>
    <source>
        <strain evidence="10 11">THI036</strain>
    </source>
</reference>
<keyword evidence="3 7" id="KW-0597">Phosphoprotein</keyword>